<dbReference type="InterPro" id="IPR004012">
    <property type="entry name" value="Run_dom"/>
</dbReference>
<dbReference type="CDD" id="cd17682">
    <property type="entry name" value="RUN_RUFY4_like"/>
    <property type="match status" value="1"/>
</dbReference>
<feature type="domain" description="RUN" evidence="3">
    <location>
        <begin position="29"/>
        <end position="163"/>
    </location>
</feature>
<dbReference type="EMBL" id="CADEPI010000066">
    <property type="protein sequence ID" value="CAB3371937.1"/>
    <property type="molecule type" value="Genomic_DNA"/>
</dbReference>
<dbReference type="PROSITE" id="PS50826">
    <property type="entry name" value="RUN"/>
    <property type="match status" value="1"/>
</dbReference>
<organism evidence="4 5">
    <name type="scientific">Cloeon dipterum</name>
    <dbReference type="NCBI Taxonomy" id="197152"/>
    <lineage>
        <taxon>Eukaryota</taxon>
        <taxon>Metazoa</taxon>
        <taxon>Ecdysozoa</taxon>
        <taxon>Arthropoda</taxon>
        <taxon>Hexapoda</taxon>
        <taxon>Insecta</taxon>
        <taxon>Pterygota</taxon>
        <taxon>Palaeoptera</taxon>
        <taxon>Ephemeroptera</taxon>
        <taxon>Pisciforma</taxon>
        <taxon>Baetidae</taxon>
        <taxon>Cloeon</taxon>
    </lineage>
</organism>
<dbReference type="PANTHER" id="PTHR46753">
    <property type="entry name" value="FYVE AND COILED-COIL DOMAIN-CONTAINING PROTEIN 1"/>
    <property type="match status" value="1"/>
</dbReference>
<proteinExistence type="predicted"/>
<dbReference type="InterPro" id="IPR011993">
    <property type="entry name" value="PH-like_dom_sf"/>
</dbReference>
<dbReference type="Pfam" id="PF00595">
    <property type="entry name" value="PDZ"/>
    <property type="match status" value="1"/>
</dbReference>
<dbReference type="SUPFAM" id="SSF50729">
    <property type="entry name" value="PH domain-like"/>
    <property type="match status" value="1"/>
</dbReference>
<sequence>MSVTDPLLKDLKGHAAKLLITFSTEGRITDYDPSLQPFCEILEKIFQQGLNESFQVHKPECWIWLENVASPHHKTSFAYSSSVSKAKNTARVLTDRGRFRLLARLCLSKGVLHHPVEIMLENQAQWGTYKTNSILGDEILGQIFLSVLLQCGKLKFDLNLSNALFLDETWMLPAFENLEFVPCKQLGLVVGFTGGKGAVVVKAQSSGVAAEDDKVMIGDVVTEINGMEITSATRTKLGSIMKQAEGQPIQLSVLRARQTDGKIFPPIQRLLLRLGLHLEIVDRNRPKSKEKQDNVIGFPVEYMGSVLVGAQGDVSKICTGITKVVAEPQTSFKVQMEILEMGVKVTATGTNETICNHTFMEISSCGKYERLPEYFAYIAGDSTSCNTSSEFYCFIFRSGNHEDIANILYSIAQGFQRTHWAV</sequence>
<dbReference type="InterPro" id="IPR001478">
    <property type="entry name" value="PDZ"/>
</dbReference>
<evidence type="ECO:0000259" key="2">
    <source>
        <dbReference type="PROSITE" id="PS50106"/>
    </source>
</evidence>
<dbReference type="Gene3D" id="2.30.29.30">
    <property type="entry name" value="Pleckstrin-homology domain (PH domain)/Phosphotyrosine-binding domain (PTB)"/>
    <property type="match status" value="1"/>
</dbReference>
<dbReference type="Proteomes" id="UP000494165">
    <property type="component" value="Unassembled WGS sequence"/>
</dbReference>
<accession>A0A8S1CT05</accession>
<dbReference type="Gene3D" id="2.30.42.10">
    <property type="match status" value="1"/>
</dbReference>
<dbReference type="SUPFAM" id="SSF140741">
    <property type="entry name" value="RUN domain-like"/>
    <property type="match status" value="1"/>
</dbReference>
<evidence type="ECO:0008006" key="6">
    <source>
        <dbReference type="Google" id="ProtNLM"/>
    </source>
</evidence>
<evidence type="ECO:0000259" key="1">
    <source>
        <dbReference type="PROSITE" id="PS01179"/>
    </source>
</evidence>
<dbReference type="SUPFAM" id="SSF50156">
    <property type="entry name" value="PDZ domain-like"/>
    <property type="match status" value="1"/>
</dbReference>
<dbReference type="InterPro" id="IPR037213">
    <property type="entry name" value="Run_dom_sf"/>
</dbReference>
<evidence type="ECO:0000313" key="5">
    <source>
        <dbReference type="Proteomes" id="UP000494165"/>
    </source>
</evidence>
<dbReference type="PROSITE" id="PS50106">
    <property type="entry name" value="PDZ"/>
    <property type="match status" value="1"/>
</dbReference>
<evidence type="ECO:0000313" key="4">
    <source>
        <dbReference type="EMBL" id="CAB3371937.1"/>
    </source>
</evidence>
<dbReference type="Gene3D" id="1.20.58.900">
    <property type="match status" value="1"/>
</dbReference>
<dbReference type="PANTHER" id="PTHR46753:SF3">
    <property type="entry name" value="PDZ DOMAIN-CONTAINING PROTEIN"/>
    <property type="match status" value="1"/>
</dbReference>
<feature type="domain" description="PDZ" evidence="2">
    <location>
        <begin position="186"/>
        <end position="244"/>
    </location>
</feature>
<dbReference type="OrthoDB" id="9044749at2759"/>
<evidence type="ECO:0000259" key="3">
    <source>
        <dbReference type="PROSITE" id="PS50826"/>
    </source>
</evidence>
<dbReference type="PROSITE" id="PS01179">
    <property type="entry name" value="PID"/>
    <property type="match status" value="1"/>
</dbReference>
<dbReference type="Pfam" id="PF02759">
    <property type="entry name" value="RUN"/>
    <property type="match status" value="1"/>
</dbReference>
<name>A0A8S1CT05_9INSE</name>
<dbReference type="InterPro" id="IPR006020">
    <property type="entry name" value="PTB/PI_dom"/>
</dbReference>
<dbReference type="AlphaFoldDB" id="A0A8S1CT05"/>
<keyword evidence="5" id="KW-1185">Reference proteome</keyword>
<dbReference type="SMART" id="SM00228">
    <property type="entry name" value="PDZ"/>
    <property type="match status" value="1"/>
</dbReference>
<reference evidence="4 5" key="1">
    <citation type="submission" date="2020-04" db="EMBL/GenBank/DDBJ databases">
        <authorList>
            <person name="Alioto T."/>
            <person name="Alioto T."/>
            <person name="Gomez Garrido J."/>
        </authorList>
    </citation>
    <scope>NUCLEOTIDE SEQUENCE [LARGE SCALE GENOMIC DNA]</scope>
</reference>
<comment type="caution">
    <text evidence="4">The sequence shown here is derived from an EMBL/GenBank/DDBJ whole genome shotgun (WGS) entry which is preliminary data.</text>
</comment>
<feature type="domain" description="PID" evidence="1">
    <location>
        <begin position="298"/>
        <end position="416"/>
    </location>
</feature>
<protein>
    <recommendedName>
        <fullName evidence="6">PDZ domain-containing protein</fullName>
    </recommendedName>
</protein>
<dbReference type="Pfam" id="PF00640">
    <property type="entry name" value="PID"/>
    <property type="match status" value="1"/>
</dbReference>
<gene>
    <name evidence="4" type="ORF">CLODIP_2_CD00481</name>
</gene>
<dbReference type="InterPro" id="IPR036034">
    <property type="entry name" value="PDZ_sf"/>
</dbReference>